<dbReference type="Proteomes" id="UP001606303">
    <property type="component" value="Unassembled WGS sequence"/>
</dbReference>
<dbReference type="EMBL" id="JBIGIB010000004">
    <property type="protein sequence ID" value="MFG6468138.1"/>
    <property type="molecule type" value="Genomic_DNA"/>
</dbReference>
<reference evidence="3 4" key="1">
    <citation type="submission" date="2024-08" db="EMBL/GenBank/DDBJ databases">
        <authorList>
            <person name="Lu H."/>
        </authorList>
    </citation>
    <scope>NUCLEOTIDE SEQUENCE [LARGE SCALE GENOMIC DNA]</scope>
    <source>
        <strain evidence="3 4">BYS87W</strain>
    </source>
</reference>
<keyword evidence="4" id="KW-1185">Reference proteome</keyword>
<dbReference type="Pfam" id="PF09350">
    <property type="entry name" value="DJC28_CD"/>
    <property type="match status" value="1"/>
</dbReference>
<feature type="region of interest" description="Disordered" evidence="1">
    <location>
        <begin position="26"/>
        <end position="46"/>
    </location>
</feature>
<accession>A0ABW7H1T3</accession>
<protein>
    <submittedName>
        <fullName evidence="3">DnaJ family domain-containing protein</fullName>
    </submittedName>
</protein>
<comment type="caution">
    <text evidence="3">The sequence shown here is derived from an EMBL/GenBank/DDBJ whole genome shotgun (WGS) entry which is preliminary data.</text>
</comment>
<name>A0ABW7H1T3_9BURK</name>
<sequence>MAADPDTHRNTLLREQDERIARDLAESMRSGELQSAASFGKPLSEADGWDETPVEFRMAFKVLKNAGVPPPELAVFQERAALRRQLDAAVDEGEKQGLRERLAALEQALALRLEGMRASGKL</sequence>
<evidence type="ECO:0000256" key="1">
    <source>
        <dbReference type="SAM" id="MobiDB-lite"/>
    </source>
</evidence>
<gene>
    <name evidence="3" type="ORF">ACG01O_16040</name>
</gene>
<dbReference type="InterPro" id="IPR018961">
    <property type="entry name" value="DnaJ_homolog_subfam-C_membr-28"/>
</dbReference>
<dbReference type="RefSeq" id="WP_394386096.1">
    <property type="nucleotide sequence ID" value="NZ_JBIGIB010000004.1"/>
</dbReference>
<feature type="domain" description="DnaJ homologue subfamily C member 28 conserved" evidence="2">
    <location>
        <begin position="24"/>
        <end position="86"/>
    </location>
</feature>
<organism evidence="3 4">
    <name type="scientific">Pelomonas baiyunensis</name>
    <dbReference type="NCBI Taxonomy" id="3299026"/>
    <lineage>
        <taxon>Bacteria</taxon>
        <taxon>Pseudomonadati</taxon>
        <taxon>Pseudomonadota</taxon>
        <taxon>Betaproteobacteria</taxon>
        <taxon>Burkholderiales</taxon>
        <taxon>Sphaerotilaceae</taxon>
        <taxon>Roseateles</taxon>
    </lineage>
</organism>
<evidence type="ECO:0000313" key="3">
    <source>
        <dbReference type="EMBL" id="MFG6468138.1"/>
    </source>
</evidence>
<proteinExistence type="predicted"/>
<evidence type="ECO:0000259" key="2">
    <source>
        <dbReference type="Pfam" id="PF09350"/>
    </source>
</evidence>
<evidence type="ECO:0000313" key="4">
    <source>
        <dbReference type="Proteomes" id="UP001606303"/>
    </source>
</evidence>